<dbReference type="EMBL" id="JAPDRQ010000004">
    <property type="protein sequence ID" value="KAJ9664243.1"/>
    <property type="molecule type" value="Genomic_DNA"/>
</dbReference>
<gene>
    <name evidence="1" type="ORF">H2198_000461</name>
</gene>
<sequence length="160" mass="15822">MRTSFIITLLAAFAAQLAFAIPPACLLHAVNTQDEPSDLSAICGDGAQSVQSYMAQNCGNNGDNAQKAFIASCSSAGTSVAPYTATANSTSSTSTRSSSATTTGTGMITSTARSSSSQSGSATGSAGSTLSTAGANMDYRRNFKPMAAAAVALVGAVAAL</sequence>
<reference evidence="1" key="1">
    <citation type="submission" date="2022-10" db="EMBL/GenBank/DDBJ databases">
        <title>Culturing micro-colonial fungi from biological soil crusts in the Mojave desert and describing Neophaeococcomyces mojavensis, and introducing the new genera and species Taxawa tesnikishii.</title>
        <authorList>
            <person name="Kurbessoian T."/>
            <person name="Stajich J.E."/>
        </authorList>
    </citation>
    <scope>NUCLEOTIDE SEQUENCE</scope>
    <source>
        <strain evidence="1">JES_112</strain>
    </source>
</reference>
<protein>
    <submittedName>
        <fullName evidence="1">Uncharacterized protein</fullName>
    </submittedName>
</protein>
<keyword evidence="2" id="KW-1185">Reference proteome</keyword>
<organism evidence="1 2">
    <name type="scientific">Neophaeococcomyces mojaviensis</name>
    <dbReference type="NCBI Taxonomy" id="3383035"/>
    <lineage>
        <taxon>Eukaryota</taxon>
        <taxon>Fungi</taxon>
        <taxon>Dikarya</taxon>
        <taxon>Ascomycota</taxon>
        <taxon>Pezizomycotina</taxon>
        <taxon>Eurotiomycetes</taxon>
        <taxon>Chaetothyriomycetidae</taxon>
        <taxon>Chaetothyriales</taxon>
        <taxon>Chaetothyriales incertae sedis</taxon>
        <taxon>Neophaeococcomyces</taxon>
    </lineage>
</organism>
<evidence type="ECO:0000313" key="2">
    <source>
        <dbReference type="Proteomes" id="UP001172386"/>
    </source>
</evidence>
<dbReference type="Proteomes" id="UP001172386">
    <property type="component" value="Unassembled WGS sequence"/>
</dbReference>
<comment type="caution">
    <text evidence="1">The sequence shown here is derived from an EMBL/GenBank/DDBJ whole genome shotgun (WGS) entry which is preliminary data.</text>
</comment>
<proteinExistence type="predicted"/>
<accession>A0ACC3AKJ8</accession>
<evidence type="ECO:0000313" key="1">
    <source>
        <dbReference type="EMBL" id="KAJ9664243.1"/>
    </source>
</evidence>
<name>A0ACC3AKJ8_9EURO</name>